<evidence type="ECO:0000259" key="2">
    <source>
        <dbReference type="Pfam" id="PF20109"/>
    </source>
</evidence>
<proteinExistence type="predicted"/>
<dbReference type="AlphaFoldDB" id="A0A317E1E3"/>
<dbReference type="OrthoDB" id="8654520at2"/>
<sequence length="74" mass="8780">MAEPPDWRLQQTERALNRLERQGFAWEFLRRNPEYRSEYDRLRSVLASGPDASHRSAAPQWGLRFPDRSRPLPS</sequence>
<name>A0A317E1E3_9PROT</name>
<dbReference type="InterPro" id="IPR045465">
    <property type="entry name" value="Trans_reg_dom"/>
</dbReference>
<feature type="region of interest" description="Disordered" evidence="1">
    <location>
        <begin position="47"/>
        <end position="74"/>
    </location>
</feature>
<reference evidence="4" key="1">
    <citation type="submission" date="2018-05" db="EMBL/GenBank/DDBJ databases">
        <title>Zavarzinia sp. HR-AS.</title>
        <authorList>
            <person name="Lee Y."/>
            <person name="Jeon C.O."/>
        </authorList>
    </citation>
    <scope>NUCLEOTIDE SEQUENCE [LARGE SCALE GENOMIC DNA]</scope>
    <source>
        <strain evidence="4">DSM 1231</strain>
    </source>
</reference>
<protein>
    <recommendedName>
        <fullName evidence="2">Transcriptional regulator-like domain-containing protein</fullName>
    </recommendedName>
</protein>
<evidence type="ECO:0000313" key="4">
    <source>
        <dbReference type="Proteomes" id="UP000246077"/>
    </source>
</evidence>
<feature type="domain" description="Transcriptional regulator-like" evidence="2">
    <location>
        <begin position="6"/>
        <end position="66"/>
    </location>
</feature>
<dbReference type="Pfam" id="PF20109">
    <property type="entry name" value="Trans_reg_dom"/>
    <property type="match status" value="1"/>
</dbReference>
<organism evidence="3 4">
    <name type="scientific">Zavarzinia compransoris</name>
    <dbReference type="NCBI Taxonomy" id="1264899"/>
    <lineage>
        <taxon>Bacteria</taxon>
        <taxon>Pseudomonadati</taxon>
        <taxon>Pseudomonadota</taxon>
        <taxon>Alphaproteobacteria</taxon>
        <taxon>Rhodospirillales</taxon>
        <taxon>Zavarziniaceae</taxon>
        <taxon>Zavarzinia</taxon>
    </lineage>
</organism>
<comment type="caution">
    <text evidence="3">The sequence shown here is derived from an EMBL/GenBank/DDBJ whole genome shotgun (WGS) entry which is preliminary data.</text>
</comment>
<dbReference type="EMBL" id="QGLF01000004">
    <property type="protein sequence ID" value="PWR19950.1"/>
    <property type="molecule type" value="Genomic_DNA"/>
</dbReference>
<feature type="compositionally biased region" description="Basic and acidic residues" evidence="1">
    <location>
        <begin position="65"/>
        <end position="74"/>
    </location>
</feature>
<gene>
    <name evidence="3" type="ORF">DKG75_16005</name>
</gene>
<evidence type="ECO:0000313" key="3">
    <source>
        <dbReference type="EMBL" id="PWR19950.1"/>
    </source>
</evidence>
<dbReference type="Proteomes" id="UP000246077">
    <property type="component" value="Unassembled WGS sequence"/>
</dbReference>
<keyword evidence="4" id="KW-1185">Reference proteome</keyword>
<dbReference type="RefSeq" id="WP_109922168.1">
    <property type="nucleotide sequence ID" value="NZ_QGLF01000004.1"/>
</dbReference>
<evidence type="ECO:0000256" key="1">
    <source>
        <dbReference type="SAM" id="MobiDB-lite"/>
    </source>
</evidence>
<accession>A0A317E1E3</accession>